<dbReference type="Proteomes" id="UP000270342">
    <property type="component" value="Unassembled WGS sequence"/>
</dbReference>
<sequence length="395" mass="43708">MFLDIGPLSCACSDHVLGTIAKALSGSDGLSHDIWALHESPFVRSLVELFSSRGLLQLDKVQTELKAWVAGKRFIPNGLGVDGRPVLSVGRLDANELALVRIYLENLPPEKFTAADWSLLVDYLVSRYMPPKVAYSEAEWLTVRSTFMGKVQANIANLNAAQAEGLVAALPSTVAEAKREFSPSPSLQAIIDFGLERCADNITAINDATRHRIKRVIMNHEEQRLLGDRPPESALQTQLVDEFAALNRDWRRIALTEVAENAGNGMIASVAPGGRVRRVEQYVGSCDFCRKIHGRIFTVVSPDKKDKNWDTEVWVGKSNIGRSGAKMKRTDDGLVPRAESELWTVPAGPVHPHCRGIWVPVEDAKPTDDPSFAKWLDAHFAKHRRSAEQLAESFR</sequence>
<organism evidence="1 2">
    <name type="scientific">Pararobbsia silviterrae</name>
    <dbReference type="NCBI Taxonomy" id="1792498"/>
    <lineage>
        <taxon>Bacteria</taxon>
        <taxon>Pseudomonadati</taxon>
        <taxon>Pseudomonadota</taxon>
        <taxon>Betaproteobacteria</taxon>
        <taxon>Burkholderiales</taxon>
        <taxon>Burkholderiaceae</taxon>
        <taxon>Pararobbsia</taxon>
    </lineage>
</organism>
<protein>
    <recommendedName>
        <fullName evidence="3">Phage head morphogenesis domain-containing protein</fullName>
    </recommendedName>
</protein>
<dbReference type="AlphaFoldDB" id="A0A494X1S6"/>
<accession>A0A494X1S6</accession>
<evidence type="ECO:0008006" key="3">
    <source>
        <dbReference type="Google" id="ProtNLM"/>
    </source>
</evidence>
<proteinExistence type="predicted"/>
<comment type="caution">
    <text evidence="1">The sequence shown here is derived from an EMBL/GenBank/DDBJ whole genome shotgun (WGS) entry which is preliminary data.</text>
</comment>
<name>A0A494X1S6_9BURK</name>
<evidence type="ECO:0000313" key="2">
    <source>
        <dbReference type="Proteomes" id="UP000270342"/>
    </source>
</evidence>
<reference evidence="1 2" key="1">
    <citation type="submission" date="2018-10" db="EMBL/GenBank/DDBJ databases">
        <title>Robbsia sp. DHC34, isolated from soil.</title>
        <authorList>
            <person name="Gao Z.-H."/>
            <person name="Qiu L.-H."/>
        </authorList>
    </citation>
    <scope>NUCLEOTIDE SEQUENCE [LARGE SCALE GENOMIC DNA]</scope>
    <source>
        <strain evidence="1 2">DHC34</strain>
    </source>
</reference>
<evidence type="ECO:0000313" key="1">
    <source>
        <dbReference type="EMBL" id="RKP44667.1"/>
    </source>
</evidence>
<gene>
    <name evidence="1" type="ORF">D7S86_26925</name>
</gene>
<dbReference type="EMBL" id="RBZU01000019">
    <property type="protein sequence ID" value="RKP44667.1"/>
    <property type="molecule type" value="Genomic_DNA"/>
</dbReference>
<keyword evidence="2" id="KW-1185">Reference proteome</keyword>